<sequence>MIRRATAQDVPTLANLYARFYAEDAIDVSVDRIRKNLGAMVLDERAAIWVVEHDGNIVGFSSASLTLGIEFGWASEIEDLYVLPEHRGKGLAKRLFQTAIDWSETCGASEILLVVTPEAESDQGLIAFYEKLGFSRSDRIVMYKSGNQ</sequence>
<dbReference type="PANTHER" id="PTHR43877">
    <property type="entry name" value="AMINOALKYLPHOSPHONATE N-ACETYLTRANSFERASE-RELATED-RELATED"/>
    <property type="match status" value="1"/>
</dbReference>
<dbReference type="SUPFAM" id="SSF55729">
    <property type="entry name" value="Acyl-CoA N-acyltransferases (Nat)"/>
    <property type="match status" value="1"/>
</dbReference>
<dbReference type="InterPro" id="IPR016181">
    <property type="entry name" value="Acyl_CoA_acyltransferase"/>
</dbReference>
<dbReference type="Proteomes" id="UP000287447">
    <property type="component" value="Unassembled WGS sequence"/>
</dbReference>
<evidence type="ECO:0000256" key="2">
    <source>
        <dbReference type="ARBA" id="ARBA00023315"/>
    </source>
</evidence>
<dbReference type="CDD" id="cd04301">
    <property type="entry name" value="NAT_SF"/>
    <property type="match status" value="1"/>
</dbReference>
<dbReference type="InterPro" id="IPR000182">
    <property type="entry name" value="GNAT_dom"/>
</dbReference>
<organism evidence="4 5">
    <name type="scientific">Hwanghaeella grinnelliae</name>
    <dbReference type="NCBI Taxonomy" id="2500179"/>
    <lineage>
        <taxon>Bacteria</taxon>
        <taxon>Pseudomonadati</taxon>
        <taxon>Pseudomonadota</taxon>
        <taxon>Alphaproteobacteria</taxon>
        <taxon>Rhodospirillales</taxon>
        <taxon>Rhodospirillaceae</taxon>
        <taxon>Hwanghaeella</taxon>
    </lineage>
</organism>
<dbReference type="Gene3D" id="3.40.630.30">
    <property type="match status" value="1"/>
</dbReference>
<dbReference type="EMBL" id="SADE01000003">
    <property type="protein sequence ID" value="RVU34764.1"/>
    <property type="molecule type" value="Genomic_DNA"/>
</dbReference>
<keyword evidence="2" id="KW-0012">Acyltransferase</keyword>
<evidence type="ECO:0000313" key="4">
    <source>
        <dbReference type="EMBL" id="RVU34764.1"/>
    </source>
</evidence>
<reference evidence="5" key="1">
    <citation type="submission" date="2019-01" db="EMBL/GenBank/DDBJ databases">
        <title>Gri0909 isolated from a small marine red alga.</title>
        <authorList>
            <person name="Kim J."/>
            <person name="Jeong S.E."/>
            <person name="Jeon C.O."/>
        </authorList>
    </citation>
    <scope>NUCLEOTIDE SEQUENCE [LARGE SCALE GENOMIC DNA]</scope>
    <source>
        <strain evidence="5">Gri0909</strain>
    </source>
</reference>
<dbReference type="RefSeq" id="WP_127766897.1">
    <property type="nucleotide sequence ID" value="NZ_SADE01000003.1"/>
</dbReference>
<evidence type="ECO:0000259" key="3">
    <source>
        <dbReference type="PROSITE" id="PS51186"/>
    </source>
</evidence>
<keyword evidence="1 4" id="KW-0808">Transferase</keyword>
<dbReference type="PANTHER" id="PTHR43877:SF1">
    <property type="entry name" value="ACETYLTRANSFERASE"/>
    <property type="match status" value="1"/>
</dbReference>
<evidence type="ECO:0000313" key="5">
    <source>
        <dbReference type="Proteomes" id="UP000287447"/>
    </source>
</evidence>
<dbReference type="PROSITE" id="PS51186">
    <property type="entry name" value="GNAT"/>
    <property type="match status" value="1"/>
</dbReference>
<name>A0A3S2VNI4_9PROT</name>
<proteinExistence type="predicted"/>
<gene>
    <name evidence="4" type="ORF">EOI86_18115</name>
</gene>
<dbReference type="InterPro" id="IPR050832">
    <property type="entry name" value="Bact_Acetyltransf"/>
</dbReference>
<comment type="caution">
    <text evidence="4">The sequence shown here is derived from an EMBL/GenBank/DDBJ whole genome shotgun (WGS) entry which is preliminary data.</text>
</comment>
<accession>A0A3S2VNI4</accession>
<protein>
    <submittedName>
        <fullName evidence="4">GNAT family N-acetyltransferase</fullName>
    </submittedName>
</protein>
<dbReference type="AlphaFoldDB" id="A0A3S2VNI4"/>
<dbReference type="Pfam" id="PF00583">
    <property type="entry name" value="Acetyltransf_1"/>
    <property type="match status" value="1"/>
</dbReference>
<keyword evidence="5" id="KW-1185">Reference proteome</keyword>
<dbReference type="GO" id="GO:0016747">
    <property type="term" value="F:acyltransferase activity, transferring groups other than amino-acyl groups"/>
    <property type="evidence" value="ECO:0007669"/>
    <property type="project" value="InterPro"/>
</dbReference>
<feature type="domain" description="N-acetyltransferase" evidence="3">
    <location>
        <begin position="1"/>
        <end position="148"/>
    </location>
</feature>
<evidence type="ECO:0000256" key="1">
    <source>
        <dbReference type="ARBA" id="ARBA00022679"/>
    </source>
</evidence>
<dbReference type="OrthoDB" id="1821130at2"/>